<proteinExistence type="predicted"/>
<protein>
    <recommendedName>
        <fullName evidence="3">Retrotransposon protein, putative, unclassified</fullName>
    </recommendedName>
</protein>
<accession>A0A3L6Q345</accession>
<evidence type="ECO:0000313" key="2">
    <source>
        <dbReference type="Proteomes" id="UP000275267"/>
    </source>
</evidence>
<reference evidence="2" key="1">
    <citation type="journal article" date="2019" name="Nat. Commun.">
        <title>The genome of broomcorn millet.</title>
        <authorList>
            <person name="Zou C."/>
            <person name="Miki D."/>
            <person name="Li D."/>
            <person name="Tang Q."/>
            <person name="Xiao L."/>
            <person name="Rajput S."/>
            <person name="Deng P."/>
            <person name="Jia W."/>
            <person name="Huang R."/>
            <person name="Zhang M."/>
            <person name="Sun Y."/>
            <person name="Hu J."/>
            <person name="Fu X."/>
            <person name="Schnable P.S."/>
            <person name="Li F."/>
            <person name="Zhang H."/>
            <person name="Feng B."/>
            <person name="Zhu X."/>
            <person name="Liu R."/>
            <person name="Schnable J.C."/>
            <person name="Zhu J.-K."/>
            <person name="Zhang H."/>
        </authorList>
    </citation>
    <scope>NUCLEOTIDE SEQUENCE [LARGE SCALE GENOMIC DNA]</scope>
</reference>
<organism evidence="1 2">
    <name type="scientific">Panicum miliaceum</name>
    <name type="common">Proso millet</name>
    <name type="synonym">Broomcorn millet</name>
    <dbReference type="NCBI Taxonomy" id="4540"/>
    <lineage>
        <taxon>Eukaryota</taxon>
        <taxon>Viridiplantae</taxon>
        <taxon>Streptophyta</taxon>
        <taxon>Embryophyta</taxon>
        <taxon>Tracheophyta</taxon>
        <taxon>Spermatophyta</taxon>
        <taxon>Magnoliopsida</taxon>
        <taxon>Liliopsida</taxon>
        <taxon>Poales</taxon>
        <taxon>Poaceae</taxon>
        <taxon>PACMAD clade</taxon>
        <taxon>Panicoideae</taxon>
        <taxon>Panicodae</taxon>
        <taxon>Paniceae</taxon>
        <taxon>Panicinae</taxon>
        <taxon>Panicum</taxon>
        <taxon>Panicum sect. Panicum</taxon>
    </lineage>
</organism>
<evidence type="ECO:0000313" key="1">
    <source>
        <dbReference type="EMBL" id="RLM73059.1"/>
    </source>
</evidence>
<dbReference type="EMBL" id="PQIB02000013">
    <property type="protein sequence ID" value="RLM73059.1"/>
    <property type="molecule type" value="Genomic_DNA"/>
</dbReference>
<dbReference type="AlphaFoldDB" id="A0A3L6Q345"/>
<gene>
    <name evidence="1" type="ORF">C2845_PM15G01960</name>
</gene>
<keyword evidence="2" id="KW-1185">Reference proteome</keyword>
<comment type="caution">
    <text evidence="1">The sequence shown here is derived from an EMBL/GenBank/DDBJ whole genome shotgun (WGS) entry which is preliminary data.</text>
</comment>
<dbReference type="OrthoDB" id="685425at2759"/>
<evidence type="ECO:0008006" key="3">
    <source>
        <dbReference type="Google" id="ProtNLM"/>
    </source>
</evidence>
<sequence>MAPKPDHSKPLTTDLGRSLMTQPMIDTLINRGVLARGDGRPPSKGETKANPKPGEVVVFHYLFSTSLYFPLDPVVIEILEGYRINFHQLTLNAFVRLGLYSWVSKTCRLKPTAEGFAFAHRVHFQRKTVLVSAEGKTSSEGTEAEAQYGCYNFTYRDLVSGLVAAYMNKWEDWTSFWFYHKAPTDASGSPCSLVGKKVEALTKTCPSFDIEEKPEHRAFVSVLRDISKVFGTRDLTEEYVACKCWPLRVGWSVGEWGNVAGGIPMLDFGKCFGLTKESK</sequence>
<name>A0A3L6Q345_PANMI</name>
<dbReference type="Proteomes" id="UP000275267">
    <property type="component" value="Unassembled WGS sequence"/>
</dbReference>